<dbReference type="EMBL" id="JAYMRV010000011">
    <property type="protein sequence ID" value="MEM5425296.1"/>
    <property type="molecule type" value="Genomic_DNA"/>
</dbReference>
<accession>A0ABU9RYY9</accession>
<dbReference type="Proteomes" id="UP001489897">
    <property type="component" value="Unassembled WGS sequence"/>
</dbReference>
<evidence type="ECO:0000313" key="2">
    <source>
        <dbReference type="EMBL" id="MEM5425296.1"/>
    </source>
</evidence>
<evidence type="ECO:0000313" key="3">
    <source>
        <dbReference type="Proteomes" id="UP001489897"/>
    </source>
</evidence>
<feature type="compositionally biased region" description="Low complexity" evidence="1">
    <location>
        <begin position="55"/>
        <end position="72"/>
    </location>
</feature>
<name>A0ABU9RYY9_9BURK</name>
<evidence type="ECO:0008006" key="4">
    <source>
        <dbReference type="Google" id="ProtNLM"/>
    </source>
</evidence>
<comment type="caution">
    <text evidence="2">The sequence shown here is derived from an EMBL/GenBank/DDBJ whole genome shotgun (WGS) entry which is preliminary data.</text>
</comment>
<keyword evidence="3" id="KW-1185">Reference proteome</keyword>
<feature type="region of interest" description="Disordered" evidence="1">
    <location>
        <begin position="84"/>
        <end position="105"/>
    </location>
</feature>
<protein>
    <recommendedName>
        <fullName evidence="4">Transposase</fullName>
    </recommendedName>
</protein>
<gene>
    <name evidence="2" type="ORF">VSR73_30095</name>
</gene>
<sequence length="105" mass="11308">MEQVDVILGVDTHLEVHVGAVISQTGKLLGTLSVSARTSGYWTCSSRGSNPTPGSVTTIRTPSPSSRSILSQVSRQVRYHRLRTPFEHENGLGASSLSEEHPHAD</sequence>
<organism evidence="2 3">
    <name type="scientific">Paraburkholderia ferrariae</name>
    <dbReference type="NCBI Taxonomy" id="386056"/>
    <lineage>
        <taxon>Bacteria</taxon>
        <taxon>Pseudomonadati</taxon>
        <taxon>Pseudomonadota</taxon>
        <taxon>Betaproteobacteria</taxon>
        <taxon>Burkholderiales</taxon>
        <taxon>Burkholderiaceae</taxon>
        <taxon>Paraburkholderia</taxon>
    </lineage>
</organism>
<reference evidence="2 3" key="1">
    <citation type="submission" date="2024-01" db="EMBL/GenBank/DDBJ databases">
        <title>The diversity of rhizobia nodulating Mimosa spp. in eleven states of Brazil covering several biomes is determined by host plant, location, and edaphic factors.</title>
        <authorList>
            <person name="Rouws L."/>
            <person name="Barauna A."/>
            <person name="Beukes C."/>
            <person name="De Faria S.M."/>
            <person name="Gross E."/>
            <person name="Dos Reis Junior F.B."/>
            <person name="Simon M."/>
            <person name="Maluk M."/>
            <person name="Odee D.W."/>
            <person name="Kenicer G."/>
            <person name="Young J.P.W."/>
            <person name="Reis V.M."/>
            <person name="Zilli J."/>
            <person name="James E.K."/>
        </authorList>
    </citation>
    <scope>NUCLEOTIDE SEQUENCE [LARGE SCALE GENOMIC DNA]</scope>
    <source>
        <strain evidence="2 3">JPY167</strain>
    </source>
</reference>
<feature type="compositionally biased region" description="Polar residues" evidence="1">
    <location>
        <begin position="42"/>
        <end position="54"/>
    </location>
</feature>
<proteinExistence type="predicted"/>
<feature type="region of interest" description="Disordered" evidence="1">
    <location>
        <begin position="42"/>
        <end position="72"/>
    </location>
</feature>
<evidence type="ECO:0000256" key="1">
    <source>
        <dbReference type="SAM" id="MobiDB-lite"/>
    </source>
</evidence>